<reference evidence="3" key="1">
    <citation type="journal article" date="2013" name="Genome Announc.">
        <title>Whole-Genome Sequencing of Lactobacillus shenzhenensis Strain LY-73T.</title>
        <authorList>
            <person name="Lin Z."/>
            <person name="Liu Z."/>
            <person name="Yang R."/>
            <person name="Zou Y."/>
            <person name="Wan D."/>
            <person name="Chen J."/>
            <person name="Guo M."/>
            <person name="Zhao J."/>
            <person name="Fang C."/>
            <person name="Yang R."/>
            <person name="Liu F."/>
        </authorList>
    </citation>
    <scope>NUCLEOTIDE SEQUENCE [LARGE SCALE GENOMIC DNA]</scope>
    <source>
        <strain evidence="3">LY-73</strain>
    </source>
</reference>
<feature type="transmembrane region" description="Helical" evidence="1">
    <location>
        <begin position="108"/>
        <end position="127"/>
    </location>
</feature>
<keyword evidence="1" id="KW-0812">Transmembrane</keyword>
<organism evidence="2 3">
    <name type="scientific">Schleiferilactobacillus shenzhenensis LY-73</name>
    <dbReference type="NCBI Taxonomy" id="1231336"/>
    <lineage>
        <taxon>Bacteria</taxon>
        <taxon>Bacillati</taxon>
        <taxon>Bacillota</taxon>
        <taxon>Bacilli</taxon>
        <taxon>Lactobacillales</taxon>
        <taxon>Lactobacillaceae</taxon>
        <taxon>Schleiferilactobacillus</taxon>
    </lineage>
</organism>
<dbReference type="AlphaFoldDB" id="U4TMP1"/>
<feature type="transmembrane region" description="Helical" evidence="1">
    <location>
        <begin position="375"/>
        <end position="393"/>
    </location>
</feature>
<evidence type="ECO:0000313" key="2">
    <source>
        <dbReference type="EMBL" id="ERL64695.1"/>
    </source>
</evidence>
<dbReference type="Proteomes" id="UP000030647">
    <property type="component" value="Unassembled WGS sequence"/>
</dbReference>
<sequence>MAIYLGYVRNSILVAIPVAIVLNSHILTGALTILLVIGTGLLGSLIKRSWKALLSFVAAAGWTLLLTLPAWIMPLILRHSNLRIVPNMTLVGSPIKAILQRLFTPGGIGLLSIFAVLAVIAVPLAALRIKTLRLTWMFYGFGLILLFLSTNLFPWQRMPLFLGSIIQGPEWRILPYASATLSMALLTVFLESSTTIVTSPQKMRLLHSVILVVTILLCVVPNSLSLNSLRRTTLATPLWTAAAGYSRDTTAFTNASMLHPAFQQLRQYTDYAPQQASSPAELASVGAHQFILSNGQKGKARIIVNPRTQAVTIHLPKAVTGPVDIPFWYYSSLTYRLVNTRRIEQSDRGTLLVTPQHPTKKITILSVNHPLYQPLIWGMVFAWLAVIGVLRLCHRKEGPTNVSLS</sequence>
<feature type="transmembrane region" description="Helical" evidence="1">
    <location>
        <begin position="173"/>
        <end position="193"/>
    </location>
</feature>
<feature type="transmembrane region" description="Helical" evidence="1">
    <location>
        <begin position="205"/>
        <end position="224"/>
    </location>
</feature>
<keyword evidence="1" id="KW-1133">Transmembrane helix</keyword>
<evidence type="ECO:0000313" key="3">
    <source>
        <dbReference type="Proteomes" id="UP000030647"/>
    </source>
</evidence>
<keyword evidence="1" id="KW-0472">Membrane</keyword>
<dbReference type="HOGENOM" id="CLU_679333_0_0_9"/>
<keyword evidence="3" id="KW-1185">Reference proteome</keyword>
<feature type="transmembrane region" description="Helical" evidence="1">
    <location>
        <begin position="53"/>
        <end position="77"/>
    </location>
</feature>
<dbReference type="STRING" id="1231336.L248_0752"/>
<gene>
    <name evidence="2" type="ORF">L248_0752</name>
</gene>
<name>U4TMP1_9LACO</name>
<dbReference type="EMBL" id="KI271594">
    <property type="protein sequence ID" value="ERL64695.1"/>
    <property type="molecule type" value="Genomic_DNA"/>
</dbReference>
<accession>U4TMP1</accession>
<feature type="transmembrane region" description="Helical" evidence="1">
    <location>
        <begin position="12"/>
        <end position="41"/>
    </location>
</feature>
<feature type="transmembrane region" description="Helical" evidence="1">
    <location>
        <begin position="134"/>
        <end position="153"/>
    </location>
</feature>
<protein>
    <submittedName>
        <fullName evidence="2">Uncharacterized protein</fullName>
    </submittedName>
</protein>
<proteinExistence type="predicted"/>
<evidence type="ECO:0000256" key="1">
    <source>
        <dbReference type="SAM" id="Phobius"/>
    </source>
</evidence>